<dbReference type="InterPro" id="IPR000192">
    <property type="entry name" value="Aminotrans_V_dom"/>
</dbReference>
<feature type="binding site" evidence="11">
    <location>
        <position position="172"/>
    </location>
    <ligand>
        <name>pyridoxal 5'-phosphate</name>
        <dbReference type="ChEBI" id="CHEBI:597326"/>
    </ligand>
</feature>
<feature type="binding site" evidence="11">
    <location>
        <position position="102"/>
    </location>
    <ligand>
        <name>pyridoxal 5'-phosphate</name>
        <dbReference type="ChEBI" id="CHEBI:597326"/>
    </ligand>
</feature>
<protein>
    <recommendedName>
        <fullName evidence="11">Phosphoserine aminotransferase</fullName>
        <ecNumber evidence="11">2.6.1.52</ecNumber>
    </recommendedName>
    <alternativeName>
        <fullName evidence="11">Phosphohydroxythreonine aminotransferase</fullName>
        <shortName evidence="11">PSAT</shortName>
    </alternativeName>
</protein>
<dbReference type="STRING" id="1601833.SAMN05518684_103233"/>
<dbReference type="Pfam" id="PF00266">
    <property type="entry name" value="Aminotran_5"/>
    <property type="match status" value="1"/>
</dbReference>
<dbReference type="PROSITE" id="PS00595">
    <property type="entry name" value="AA_TRANSFER_CLASS_5"/>
    <property type="match status" value="1"/>
</dbReference>
<dbReference type="HAMAP" id="MF_00160">
    <property type="entry name" value="SerC_aminotrans_5"/>
    <property type="match status" value="1"/>
</dbReference>
<keyword evidence="8 11" id="KW-0718">Serine biosynthesis</keyword>
<comment type="pathway">
    <text evidence="2 11 12">Amino-acid biosynthesis; L-serine biosynthesis; L-serine from 3-phospho-D-glycerate: step 2/3.</text>
</comment>
<evidence type="ECO:0000256" key="4">
    <source>
        <dbReference type="ARBA" id="ARBA00022576"/>
    </source>
</evidence>
<evidence type="ECO:0000256" key="6">
    <source>
        <dbReference type="ARBA" id="ARBA00022679"/>
    </source>
</evidence>
<dbReference type="InterPro" id="IPR022278">
    <property type="entry name" value="Pser_aminoTfrase"/>
</dbReference>
<dbReference type="PIRSF" id="PIRSF000525">
    <property type="entry name" value="SerC"/>
    <property type="match status" value="1"/>
</dbReference>
<dbReference type="FunFam" id="3.40.640.10:FF:000010">
    <property type="entry name" value="Phosphoserine aminotransferase"/>
    <property type="match status" value="1"/>
</dbReference>
<dbReference type="GO" id="GO:0006564">
    <property type="term" value="P:L-serine biosynthetic process"/>
    <property type="evidence" value="ECO:0007669"/>
    <property type="project" value="UniProtKB-UniRule"/>
</dbReference>
<dbReference type="EC" id="2.6.1.52" evidence="11"/>
<evidence type="ECO:0000259" key="13">
    <source>
        <dbReference type="Pfam" id="PF00266"/>
    </source>
</evidence>
<evidence type="ECO:0000256" key="7">
    <source>
        <dbReference type="ARBA" id="ARBA00022898"/>
    </source>
</evidence>
<dbReference type="PANTHER" id="PTHR43247">
    <property type="entry name" value="PHOSPHOSERINE AMINOTRANSFERASE"/>
    <property type="match status" value="1"/>
</dbReference>
<keyword evidence="11" id="KW-0963">Cytoplasm</keyword>
<dbReference type="NCBIfam" id="TIGR01364">
    <property type="entry name" value="serC_1"/>
    <property type="match status" value="1"/>
</dbReference>
<evidence type="ECO:0000256" key="5">
    <source>
        <dbReference type="ARBA" id="ARBA00022605"/>
    </source>
</evidence>
<evidence type="ECO:0000256" key="9">
    <source>
        <dbReference type="ARBA" id="ARBA00047630"/>
    </source>
</evidence>
<feature type="domain" description="Aminotransferase class V" evidence="13">
    <location>
        <begin position="4"/>
        <end position="347"/>
    </location>
</feature>
<dbReference type="Gene3D" id="3.90.1150.10">
    <property type="entry name" value="Aspartate Aminotransferase, domain 1"/>
    <property type="match status" value="1"/>
</dbReference>
<dbReference type="GO" id="GO:0005737">
    <property type="term" value="C:cytoplasm"/>
    <property type="evidence" value="ECO:0007669"/>
    <property type="project" value="UniProtKB-SubCell"/>
</dbReference>
<dbReference type="PANTHER" id="PTHR43247:SF1">
    <property type="entry name" value="PHOSPHOSERINE AMINOTRANSFERASE"/>
    <property type="match status" value="1"/>
</dbReference>
<evidence type="ECO:0000313" key="15">
    <source>
        <dbReference type="Proteomes" id="UP000198571"/>
    </source>
</evidence>
<keyword evidence="5 11" id="KW-0028">Amino-acid biosynthesis</keyword>
<dbReference type="FunFam" id="3.90.1150.10:FF:000006">
    <property type="entry name" value="Phosphoserine aminotransferase"/>
    <property type="match status" value="1"/>
</dbReference>
<feature type="binding site" evidence="11">
    <location>
        <position position="195"/>
    </location>
    <ligand>
        <name>pyridoxal 5'-phosphate</name>
        <dbReference type="ChEBI" id="CHEBI:597326"/>
    </ligand>
</feature>
<feature type="binding site" evidence="11">
    <location>
        <begin position="237"/>
        <end position="238"/>
    </location>
    <ligand>
        <name>pyridoxal 5'-phosphate</name>
        <dbReference type="ChEBI" id="CHEBI:597326"/>
    </ligand>
</feature>
<dbReference type="GO" id="GO:0030170">
    <property type="term" value="F:pyridoxal phosphate binding"/>
    <property type="evidence" value="ECO:0007669"/>
    <property type="project" value="UniProtKB-UniRule"/>
</dbReference>
<dbReference type="Proteomes" id="UP000198571">
    <property type="component" value="Unassembled WGS sequence"/>
</dbReference>
<dbReference type="InterPro" id="IPR015422">
    <property type="entry name" value="PyrdxlP-dep_Trfase_small"/>
</dbReference>
<comment type="cofactor">
    <cofactor evidence="11">
        <name>pyridoxal 5'-phosphate</name>
        <dbReference type="ChEBI" id="CHEBI:597326"/>
    </cofactor>
    <text evidence="11">Binds 1 pyridoxal phosphate per subunit.</text>
</comment>
<keyword evidence="6 11" id="KW-0808">Transferase</keyword>
<dbReference type="SUPFAM" id="SSF53383">
    <property type="entry name" value="PLP-dependent transferases"/>
    <property type="match status" value="1"/>
</dbReference>
<reference evidence="15" key="1">
    <citation type="submission" date="2016-10" db="EMBL/GenBank/DDBJ databases">
        <authorList>
            <person name="Varghese N."/>
            <person name="Submissions S."/>
        </authorList>
    </citation>
    <scope>NUCLEOTIDE SEQUENCE [LARGE SCALE GENOMIC DNA]</scope>
    <source>
        <strain evidence="15">S9</strain>
    </source>
</reference>
<dbReference type="OrthoDB" id="9809412at2"/>
<comment type="subcellular location">
    <subcellularLocation>
        <location evidence="11">Cytoplasm</location>
    </subcellularLocation>
</comment>
<organism evidence="14 15">
    <name type="scientific">Salipaludibacillus aurantiacus</name>
    <dbReference type="NCBI Taxonomy" id="1601833"/>
    <lineage>
        <taxon>Bacteria</taxon>
        <taxon>Bacillati</taxon>
        <taxon>Bacillota</taxon>
        <taxon>Bacilli</taxon>
        <taxon>Bacillales</taxon>
        <taxon>Bacillaceae</taxon>
    </lineage>
</organism>
<evidence type="ECO:0000256" key="10">
    <source>
        <dbReference type="ARBA" id="ARBA00049007"/>
    </source>
</evidence>
<gene>
    <name evidence="11" type="primary">serC</name>
    <name evidence="14" type="ORF">SAMN05518684_103233</name>
</gene>
<feature type="binding site" evidence="11">
    <location>
        <position position="152"/>
    </location>
    <ligand>
        <name>pyridoxal 5'-phosphate</name>
        <dbReference type="ChEBI" id="CHEBI:597326"/>
    </ligand>
</feature>
<dbReference type="EMBL" id="FOGT01000003">
    <property type="protein sequence ID" value="SER73818.1"/>
    <property type="molecule type" value="Genomic_DNA"/>
</dbReference>
<feature type="binding site" evidence="11">
    <location>
        <begin position="76"/>
        <end position="77"/>
    </location>
    <ligand>
        <name>pyridoxal 5'-phosphate</name>
        <dbReference type="ChEBI" id="CHEBI:597326"/>
    </ligand>
</feature>
<dbReference type="InterPro" id="IPR015424">
    <property type="entry name" value="PyrdxlP-dep_Trfase"/>
</dbReference>
<dbReference type="GO" id="GO:0004648">
    <property type="term" value="F:O-phospho-L-serine:2-oxoglutarate aminotransferase activity"/>
    <property type="evidence" value="ECO:0007669"/>
    <property type="project" value="UniProtKB-UniRule"/>
</dbReference>
<keyword evidence="7 11" id="KW-0663">Pyridoxal phosphate</keyword>
<evidence type="ECO:0000256" key="11">
    <source>
        <dbReference type="HAMAP-Rule" id="MF_00160"/>
    </source>
</evidence>
<dbReference type="Gene3D" id="3.40.640.10">
    <property type="entry name" value="Type I PLP-dependent aspartate aminotransferase-like (Major domain)"/>
    <property type="match status" value="1"/>
</dbReference>
<dbReference type="InterPro" id="IPR015421">
    <property type="entry name" value="PyrdxlP-dep_Trfase_major"/>
</dbReference>
<name>A0A1H9RMK9_9BACI</name>
<dbReference type="AlphaFoldDB" id="A0A1H9RMK9"/>
<comment type="subunit">
    <text evidence="11">Homodimer.</text>
</comment>
<sequence>MTTVYNFNAGPSPIPAPVLAKAKEEMFNFEQSGMAVMEMSHRSALYEKIHFHAIDQIRKVLHIPEEFEILFLQGGATLQFSMVPMNFLPEDKSAAYVLTGSWSEKAQKEASAIGKVETFASSKDNDYRYIPSVDLGGLPENTAYVHLTSNNTIFGTQWPDFPEKSHCPVIVDMSSDILSRNIPWENIDMVYAGAQKNAGMSGVTLVILRKSLLEKANSQLPPSLSYKQHADKQSLYNTPPTAAVYITGLVADWIDEQHGVEGMAQLAKEKADMIYNLIDESNGFYTGHASVPSRSMMNITFRLPSENLEKKFLQEAAAKGFVGLNGHRSVGGCRISNYNAVPVSHVKILKDFMIEFMNRHS</sequence>
<evidence type="ECO:0000313" key="14">
    <source>
        <dbReference type="EMBL" id="SER73818.1"/>
    </source>
</evidence>
<keyword evidence="15" id="KW-1185">Reference proteome</keyword>
<comment type="catalytic activity">
    <reaction evidence="9 11">
        <text>4-(phosphooxy)-L-threonine + 2-oxoglutarate = (R)-3-hydroxy-2-oxo-4-phosphooxybutanoate + L-glutamate</text>
        <dbReference type="Rhea" id="RHEA:16573"/>
        <dbReference type="ChEBI" id="CHEBI:16810"/>
        <dbReference type="ChEBI" id="CHEBI:29985"/>
        <dbReference type="ChEBI" id="CHEBI:58452"/>
        <dbReference type="ChEBI" id="CHEBI:58538"/>
        <dbReference type="EC" id="2.6.1.52"/>
    </reaction>
</comment>
<evidence type="ECO:0000256" key="2">
    <source>
        <dbReference type="ARBA" id="ARBA00005099"/>
    </source>
</evidence>
<evidence type="ECO:0000256" key="3">
    <source>
        <dbReference type="ARBA" id="ARBA00006904"/>
    </source>
</evidence>
<feature type="modified residue" description="N6-(pyridoxal phosphate)lysine" evidence="11">
    <location>
        <position position="196"/>
    </location>
</feature>
<evidence type="ECO:0000256" key="8">
    <source>
        <dbReference type="ARBA" id="ARBA00023299"/>
    </source>
</evidence>
<evidence type="ECO:0000256" key="12">
    <source>
        <dbReference type="RuleBase" id="RU004505"/>
    </source>
</evidence>
<dbReference type="InterPro" id="IPR020578">
    <property type="entry name" value="Aminotrans_V_PyrdxlP_BS"/>
</dbReference>
<dbReference type="NCBIfam" id="NF003764">
    <property type="entry name" value="PRK05355.1"/>
    <property type="match status" value="1"/>
</dbReference>
<accession>A0A1H9RMK9</accession>
<comment type="function">
    <text evidence="1 11">Catalyzes the reversible conversion of 3-phosphohydroxypyruvate to phosphoserine and of 3-hydroxy-2-oxo-4-phosphonooxybutanoate to phosphohydroxythreonine.</text>
</comment>
<feature type="binding site" evidence="11">
    <location>
        <position position="42"/>
    </location>
    <ligand>
        <name>L-glutamate</name>
        <dbReference type="ChEBI" id="CHEBI:29985"/>
    </ligand>
</feature>
<keyword evidence="4 11" id="KW-0032">Aminotransferase</keyword>
<comment type="catalytic activity">
    <reaction evidence="10 11 12">
        <text>O-phospho-L-serine + 2-oxoglutarate = 3-phosphooxypyruvate + L-glutamate</text>
        <dbReference type="Rhea" id="RHEA:14329"/>
        <dbReference type="ChEBI" id="CHEBI:16810"/>
        <dbReference type="ChEBI" id="CHEBI:18110"/>
        <dbReference type="ChEBI" id="CHEBI:29985"/>
        <dbReference type="ChEBI" id="CHEBI:57524"/>
        <dbReference type="EC" id="2.6.1.52"/>
    </reaction>
</comment>
<proteinExistence type="inferred from homology"/>
<evidence type="ECO:0000256" key="1">
    <source>
        <dbReference type="ARBA" id="ARBA00003483"/>
    </source>
</evidence>
<comment type="similarity">
    <text evidence="3 11">Belongs to the class-V pyridoxal-phosphate-dependent aminotransferase family. SerC subfamily.</text>
</comment>
<dbReference type="RefSeq" id="WP_093048136.1">
    <property type="nucleotide sequence ID" value="NZ_FOGT01000003.1"/>
</dbReference>
<comment type="caution">
    <text evidence="11">Lacks conserved residue(s) required for the propagation of feature annotation.</text>
</comment>
<dbReference type="UniPathway" id="UPA00135">
    <property type="reaction ID" value="UER00197"/>
</dbReference>